<sequence>MNSLLLALSRIPGLESFKLDSLPRLSSTGNQSAQEEYRLPRLRKLQLRMMDEGVADFLTRLELPRTASVHFFAEPSDLPRDVEDRADIPESIIIEGLTRTSVKLLQGAFPYAVFHRGRPSELWRDVALNCAKLWTWIAWEERLDFPFIDSLIERTLNLPLTYVHTVNPDIAHCISCVDEESFEAAFGATKPHLNPQQVDGHQNIAISHPKLRSLDFTGPELAGHYLAKFIEPLSPDATLRYALGRHCALPKSTLVHLAGAAGGFLRTYSVHTVSYGTQKSSVVEGLGGNQLLTSAHLWAAPTTTVTASDADAQQATQSLFPDRSRCAKRAATASPSLILDGMEKKLLAATLQRLDLSRMRTAQIMGFDEADAWADALKNAHEVTMLRAVSMAAFGLPATLAAGIRQGILYDAPDGFMVLGLLEATVRRRIGGARGRENDEATAAAWYWTGFWDAKERESAGEDDAIESTAAHAHGPALFPKLEVIQLVDVDFAARAPLQGMETERTARASEEVLERFTKKGANYGFHFAAMLKALRVRRAQGASDVVRVEFENCSSTTALEDG</sequence>
<accession>A0A2G8ST01</accession>
<dbReference type="Proteomes" id="UP000230002">
    <property type="component" value="Unassembled WGS sequence"/>
</dbReference>
<dbReference type="AlphaFoldDB" id="A0A2G8ST01"/>
<reference evidence="1 2" key="1">
    <citation type="journal article" date="2015" name="Sci. Rep.">
        <title>Chromosome-level genome map provides insights into diverse defense mechanisms in the medicinal fungus Ganoderma sinense.</title>
        <authorList>
            <person name="Zhu Y."/>
            <person name="Xu J."/>
            <person name="Sun C."/>
            <person name="Zhou S."/>
            <person name="Xu H."/>
            <person name="Nelson D.R."/>
            <person name="Qian J."/>
            <person name="Song J."/>
            <person name="Luo H."/>
            <person name="Xiang L."/>
            <person name="Li Y."/>
            <person name="Xu Z."/>
            <person name="Ji A."/>
            <person name="Wang L."/>
            <person name="Lu S."/>
            <person name="Hayward A."/>
            <person name="Sun W."/>
            <person name="Li X."/>
            <person name="Schwartz D.C."/>
            <person name="Wang Y."/>
            <person name="Chen S."/>
        </authorList>
    </citation>
    <scope>NUCLEOTIDE SEQUENCE [LARGE SCALE GENOMIC DNA]</scope>
    <source>
        <strain evidence="1 2">ZZ0214-1</strain>
    </source>
</reference>
<gene>
    <name evidence="1" type="ORF">GSI_00597</name>
</gene>
<comment type="caution">
    <text evidence="1">The sequence shown here is derived from an EMBL/GenBank/DDBJ whole genome shotgun (WGS) entry which is preliminary data.</text>
</comment>
<name>A0A2G8ST01_9APHY</name>
<dbReference type="OrthoDB" id="2747316at2759"/>
<keyword evidence="2" id="KW-1185">Reference proteome</keyword>
<evidence type="ECO:0000313" key="1">
    <source>
        <dbReference type="EMBL" id="PIL36907.1"/>
    </source>
</evidence>
<organism evidence="1 2">
    <name type="scientific">Ganoderma sinense ZZ0214-1</name>
    <dbReference type="NCBI Taxonomy" id="1077348"/>
    <lineage>
        <taxon>Eukaryota</taxon>
        <taxon>Fungi</taxon>
        <taxon>Dikarya</taxon>
        <taxon>Basidiomycota</taxon>
        <taxon>Agaricomycotina</taxon>
        <taxon>Agaricomycetes</taxon>
        <taxon>Polyporales</taxon>
        <taxon>Polyporaceae</taxon>
        <taxon>Ganoderma</taxon>
    </lineage>
</organism>
<proteinExistence type="predicted"/>
<evidence type="ECO:0000313" key="2">
    <source>
        <dbReference type="Proteomes" id="UP000230002"/>
    </source>
</evidence>
<protein>
    <submittedName>
        <fullName evidence="1">Uncharacterized protein</fullName>
    </submittedName>
</protein>
<dbReference type="EMBL" id="AYKW01000001">
    <property type="protein sequence ID" value="PIL36907.1"/>
    <property type="molecule type" value="Genomic_DNA"/>
</dbReference>